<dbReference type="SUPFAM" id="SSF52058">
    <property type="entry name" value="L domain-like"/>
    <property type="match status" value="1"/>
</dbReference>
<feature type="compositionally biased region" description="Low complexity" evidence="1">
    <location>
        <begin position="148"/>
        <end position="167"/>
    </location>
</feature>
<feature type="compositionally biased region" description="Polar residues" evidence="1">
    <location>
        <begin position="107"/>
        <end position="121"/>
    </location>
</feature>
<evidence type="ECO:0000313" key="5">
    <source>
        <dbReference type="Proteomes" id="UP000886886"/>
    </source>
</evidence>
<comment type="caution">
    <text evidence="4">The sequence shown here is derived from an EMBL/GenBank/DDBJ whole genome shotgun (WGS) entry which is preliminary data.</text>
</comment>
<feature type="region of interest" description="Disordered" evidence="1">
    <location>
        <begin position="39"/>
        <end position="192"/>
    </location>
</feature>
<proteinExistence type="predicted"/>
<feature type="domain" description="BIG2" evidence="3">
    <location>
        <begin position="2578"/>
        <end position="2654"/>
    </location>
</feature>
<feature type="compositionally biased region" description="Polar residues" evidence="1">
    <location>
        <begin position="44"/>
        <end position="75"/>
    </location>
</feature>
<feature type="signal peptide" evidence="2">
    <location>
        <begin position="1"/>
        <end position="23"/>
    </location>
</feature>
<dbReference type="InterPro" id="IPR003343">
    <property type="entry name" value="Big_2"/>
</dbReference>
<feature type="domain" description="BIG2" evidence="3">
    <location>
        <begin position="2495"/>
        <end position="2573"/>
    </location>
</feature>
<dbReference type="PANTHER" id="PTHR45661">
    <property type="entry name" value="SURFACE ANTIGEN"/>
    <property type="match status" value="1"/>
</dbReference>
<evidence type="ECO:0000313" key="4">
    <source>
        <dbReference type="EMBL" id="HIQ95886.1"/>
    </source>
</evidence>
<name>A0A9D1CZX2_9FIRM</name>
<dbReference type="Proteomes" id="UP000886886">
    <property type="component" value="Unassembled WGS sequence"/>
</dbReference>
<dbReference type="InterPro" id="IPR026906">
    <property type="entry name" value="LRR_5"/>
</dbReference>
<keyword evidence="2" id="KW-0732">Signal</keyword>
<gene>
    <name evidence="4" type="ORF">IAB26_04915</name>
</gene>
<dbReference type="InterPro" id="IPR008969">
    <property type="entry name" value="CarboxyPept-like_regulatory"/>
</dbReference>
<evidence type="ECO:0000256" key="2">
    <source>
        <dbReference type="SAM" id="SignalP"/>
    </source>
</evidence>
<feature type="domain" description="BIG2" evidence="3">
    <location>
        <begin position="2408"/>
        <end position="2489"/>
    </location>
</feature>
<feature type="compositionally biased region" description="Low complexity" evidence="1">
    <location>
        <begin position="90"/>
        <end position="101"/>
    </location>
</feature>
<evidence type="ECO:0000256" key="1">
    <source>
        <dbReference type="SAM" id="MobiDB-lite"/>
    </source>
</evidence>
<dbReference type="Pfam" id="PF02368">
    <property type="entry name" value="Big_2"/>
    <property type="match status" value="2"/>
</dbReference>
<dbReference type="InterPro" id="IPR053139">
    <property type="entry name" value="Surface_bspA-like"/>
</dbReference>
<dbReference type="Gene3D" id="2.60.40.3710">
    <property type="match status" value="1"/>
</dbReference>
<dbReference type="SUPFAM" id="SSF49464">
    <property type="entry name" value="Carboxypeptidase regulatory domain-like"/>
    <property type="match status" value="1"/>
</dbReference>
<dbReference type="InterPro" id="IPR008964">
    <property type="entry name" value="Invasin/intimin_cell_adhesion"/>
</dbReference>
<dbReference type="SUPFAM" id="SSF49373">
    <property type="entry name" value="Invasin/intimin cell-adhesion fragments"/>
    <property type="match status" value="2"/>
</dbReference>
<dbReference type="Pfam" id="PF13620">
    <property type="entry name" value="CarboxypepD_reg"/>
    <property type="match status" value="1"/>
</dbReference>
<dbReference type="EMBL" id="DVFT01000074">
    <property type="protein sequence ID" value="HIQ95886.1"/>
    <property type="molecule type" value="Genomic_DNA"/>
</dbReference>
<dbReference type="Gene3D" id="2.60.40.1120">
    <property type="entry name" value="Carboxypeptidase-like, regulatory domain"/>
    <property type="match status" value="1"/>
</dbReference>
<accession>A0A9D1CZX2</accession>
<dbReference type="InterPro" id="IPR032675">
    <property type="entry name" value="LRR_dom_sf"/>
</dbReference>
<feature type="chain" id="PRO_5038613126" evidence="2">
    <location>
        <begin position="24"/>
        <end position="2656"/>
    </location>
</feature>
<organism evidence="4 5">
    <name type="scientific">Candidatus Limivivens merdigallinarum</name>
    <dbReference type="NCBI Taxonomy" id="2840859"/>
    <lineage>
        <taxon>Bacteria</taxon>
        <taxon>Bacillati</taxon>
        <taxon>Bacillota</taxon>
        <taxon>Clostridia</taxon>
        <taxon>Lachnospirales</taxon>
        <taxon>Lachnospiraceae</taxon>
        <taxon>Lachnospiraceae incertae sedis</taxon>
        <taxon>Candidatus Limivivens</taxon>
    </lineage>
</organism>
<sequence length="2656" mass="285485">MKRKLCALILAVSMALSGFPVSASQDIVQITAEASAAPAAEPLQETNVPPQTGLSVQDQSESPETTAPGASQIPSETEIPEAAESEAVIPETAETLPETEPVAVPETVTSETVPQTESSAPGETILIPETETASQEAPVVVITETETETSSTESTETNPESQSPSETILSSEIPPESDAPSTETETQTETETEAAIQILSDSPSGVTEDGFAYTLSTDESGTVTASITGYQGAGGAITVPEMVEEAAVTEIAGYAFSGCSTITSVALPTTLTSLGESAFRGCQNLGEITLPEGITELKAALFDGCTSLKSILLPDKLTSIQSSVFSGCSSLASIVIPEGVTQIGSSAFSGCKSLTEIDLPDQITVLPANTFVNCTELATVDLPANLITIERSAFDGCSKLADIVIPDGITEIGMEAFRRCRSLTEIVLPEGLAEIKDSTFSSCSSLLSVSLPSSLRKIGYSAFVSCSALSELILPEGLTEISNGAFTNCESLTEIVLPASLTLIDTNVFSGCSSLATVSILGEVTEIRSFAFLGCESLTSINFPETLRTIGDSAFTNCTSLAEISLPWGMETLGDHAFSGCESLRIAVLPFSITSIGESAFRSCDNVTLIVDPDSYAEQYAIEQGLSYQYSLSSGNDAVVQLSGDAPARLQGLLLTLTYGENTVSQRITGSSEYRFYDLPAGESLKAAVTNDYGDVIASKENLSVEPGETLILLDEFLATENLSAGVYDSSSKDVTDQVSITWTDPDGSFYASGPSLKQVPAGKELSMEVSLKEALKKTYRKPEPQAVTVSEGQGRITLFLSPIAKTVFSGTVKDEDGSPIKGASISLSQTVAEDTEALFTALTDSAGAFRLEALQLPSKIRVSAHGFQEQQVTLEDPENETALGEIVLSELTGAMISLGVSFQKAAAEGVSSVSRPLASLDDLQFTAYNQSQGTELADAVLQGKTLILPSNAAPGDEIAITVESLTEEFSPQSAIVALPETLNTQVALTLVQKGSVKASWKTSENDGVRLYLFDSRNRLVWSGYAEENRQLQSDFLSDGAYTAVLMGDSILFRQPSSPQEFDAAGLAEGRDFLKEEVLVSEGVVTELSVDEIPFLDESSLYYTDPEKTVFQTNKTSYSVGDYLSVRASAAFKPEYASLASDAAWVFEYPEGLAYADATLSANSQLCSNASFETGRIRVPAGQMSDVMRFCLLVEQPGAYSVNGYLEFSIEGTKIRQPVGTMTVTAGELSFNMCEVTEETRVTASGTAPRYSRIEIYDNEVLVGQATADIAGNWLVSFELYEPYTSTLHKVYAKMTTPDGKVVKSRTQDLTYRYDPSGTKLGKVTMIVSYLGKEQTLVFDFQNQEQVGQLSYTGTTGTNNFTFLVEFLGDDLSRIQNVQLDVRLENGETDTFPAVFDQASGCWVATAAYQGNHYLPVNLAVRYDNSFDPVFSREEQESIQLTWEEIQEELENSQWQDISEEYLEYSDNDELKTAYEEYQSAINEIVSAYQDYQNGIQEYLGEVSYGENDFSTQKGGNGIRTETGTRTDMTPETLLSEGYTEIPTDSGPSIYIKNDEDTGSFTIADPSTGQYEENTISLDHSSPSELDQFLQGFQDYLNENDLKLSAKVTIGELLGKDLVSLLDEEIRLSTQDAAVLKAEQSSRPQEWTAQKQQTLDRLNNNIKNMKTVHSIASNGTDILGNMGKALSFYGAAQNADKISEYYYKIQELENIKALANGDPEIISQCDQLIGELQNQLYWKMGNMALDLALPFATFSGPWGAGVALADLGRGAWNKAQDDKFKKHLDEAMGDIQNKLSEKSKNPEFWKPNLGPDRVPIVDPSGYVYEAVPSNRLEGVTASCYEKVTTEDIYGELREEIVLWNAEKYQQVNPQVTKEDGGYAWDVPSGLWQVKVEKEGYETAYSDWLAVPPPHFDVNFGLVSFEAPSVENVSAYEDGIEITFSKYMRTSTLTDSSVTVTVNGEKAAGTFAWINGEPDPENTEEILASRIKFVPENPFSAEDRVTLSISTAASSYAGVHLNRAFSGEAAVSKRLSSLEASAEINLKHGGSGTIELSASPAQLAAGKTVTVEGYAPSLFALETSSVTLDGKGTASLPITALLPGKGEILFRLDGTDLTAQTSVTIALPEDNPAPHEHRWDEGSVTTPPSCLQDGIRTFTCLECKTTRTEPIEATGHSWDNGSVTTPPSCLQDGIRTFTCLECKETRTEPIKVTGHFWDNGSVTKAPLCGADGVRTYTCTSCKASRAEVIPAPAASHTFDGGTILSAPGCENSGQQELTCKTCGFRKTETLSPAGHQWDQGSITREALCGEPGTQVFRCTVCGKERTETIPAPAESHSFGQSSITRKATCKQDGSRTLTCTVCGMQKTEAIKATGHTWGSWETTAEATVFQPAAQERQCASCQEKETRTTGKTLTPTMELSASSIPLKVKQKTSAITVNGLAKGDSVASWKSSNTKIVKVTGTSDGTCTITAMNRTGSAKITVTLKSGLSKKITVKVQKGTVKTKSLSGVKKRLTLEKGERLTLTPIRKPLTSQEKITYTSSDKKVATVTSKGVLKAKRPGSAKITIKSGSKKLICTVKVPSPAVTKIRNVKTRLSLKTGKAYTLKPQLLPSGASAKITFTSSNKKVAQVNSKGKITAKKRGSAVITVKAGKIRVRCKVTVK</sequence>
<reference evidence="4" key="2">
    <citation type="journal article" date="2021" name="PeerJ">
        <title>Extensive microbial diversity within the chicken gut microbiome revealed by metagenomics and culture.</title>
        <authorList>
            <person name="Gilroy R."/>
            <person name="Ravi A."/>
            <person name="Getino M."/>
            <person name="Pursley I."/>
            <person name="Horton D.L."/>
            <person name="Alikhan N.F."/>
            <person name="Baker D."/>
            <person name="Gharbi K."/>
            <person name="Hall N."/>
            <person name="Watson M."/>
            <person name="Adriaenssens E.M."/>
            <person name="Foster-Nyarko E."/>
            <person name="Jarju S."/>
            <person name="Secka A."/>
            <person name="Antonio M."/>
            <person name="Oren A."/>
            <person name="Chaudhuri R.R."/>
            <person name="La Ragione R."/>
            <person name="Hildebrand F."/>
            <person name="Pallen M.J."/>
        </authorList>
    </citation>
    <scope>NUCLEOTIDE SEQUENCE</scope>
    <source>
        <strain evidence="4">ChiSjej3B21-11622</strain>
    </source>
</reference>
<dbReference type="PANTHER" id="PTHR45661:SF3">
    <property type="entry name" value="IG-LIKE DOMAIN-CONTAINING PROTEIN"/>
    <property type="match status" value="1"/>
</dbReference>
<dbReference type="Pfam" id="PF13306">
    <property type="entry name" value="LRR_5"/>
    <property type="match status" value="2"/>
</dbReference>
<dbReference type="Gene3D" id="3.80.10.10">
    <property type="entry name" value="Ribonuclease Inhibitor"/>
    <property type="match status" value="2"/>
</dbReference>
<reference evidence="4" key="1">
    <citation type="submission" date="2020-10" db="EMBL/GenBank/DDBJ databases">
        <authorList>
            <person name="Gilroy R."/>
        </authorList>
    </citation>
    <scope>NUCLEOTIDE SEQUENCE</scope>
    <source>
        <strain evidence="4">ChiSjej3B21-11622</strain>
    </source>
</reference>
<dbReference type="Gene3D" id="2.60.40.1080">
    <property type="match status" value="3"/>
</dbReference>
<evidence type="ECO:0000259" key="3">
    <source>
        <dbReference type="SMART" id="SM00635"/>
    </source>
</evidence>
<protein>
    <submittedName>
        <fullName evidence="4">Leucine-rich repeat protein</fullName>
    </submittedName>
</protein>
<dbReference type="SMART" id="SM00635">
    <property type="entry name" value="BID_2"/>
    <property type="match status" value="3"/>
</dbReference>